<organism evidence="2 3">
    <name type="scientific">Gossypium stocksii</name>
    <dbReference type="NCBI Taxonomy" id="47602"/>
    <lineage>
        <taxon>Eukaryota</taxon>
        <taxon>Viridiplantae</taxon>
        <taxon>Streptophyta</taxon>
        <taxon>Embryophyta</taxon>
        <taxon>Tracheophyta</taxon>
        <taxon>Spermatophyta</taxon>
        <taxon>Magnoliopsida</taxon>
        <taxon>eudicotyledons</taxon>
        <taxon>Gunneridae</taxon>
        <taxon>Pentapetalae</taxon>
        <taxon>rosids</taxon>
        <taxon>malvids</taxon>
        <taxon>Malvales</taxon>
        <taxon>Malvaceae</taxon>
        <taxon>Malvoideae</taxon>
        <taxon>Gossypium</taxon>
    </lineage>
</organism>
<feature type="compositionally biased region" description="Basic and acidic residues" evidence="1">
    <location>
        <begin position="171"/>
        <end position="194"/>
    </location>
</feature>
<name>A0A9D3UXJ5_9ROSI</name>
<feature type="region of interest" description="Disordered" evidence="1">
    <location>
        <begin position="158"/>
        <end position="210"/>
    </location>
</feature>
<accession>A0A9D3UXJ5</accession>
<evidence type="ECO:0000313" key="2">
    <source>
        <dbReference type="EMBL" id="KAH1064380.1"/>
    </source>
</evidence>
<sequence length="210" mass="24240">MSQKLLCNILFHSSASGLQRRRPPRVFAAKGRPPHLLTIASPISIRSGCLSPKDILQLGLHSIFERIERREKATNLVHNSSLIFGFDLDPKSFSRDLVQEVLGIINSIFELISPTLDIWVGILLIFSIIQHSFHRHKGWLQFLQQHSFKFLSFGKPQNIPRNNPIKQHLNGSREKSFTHHGHGLKEDEKGSNSKERKRRVVQPKRRRLQR</sequence>
<protein>
    <submittedName>
        <fullName evidence="2">Uncharacterized protein</fullName>
    </submittedName>
</protein>
<dbReference type="Proteomes" id="UP000828251">
    <property type="component" value="Unassembled WGS sequence"/>
</dbReference>
<proteinExistence type="predicted"/>
<comment type="caution">
    <text evidence="2">The sequence shown here is derived from an EMBL/GenBank/DDBJ whole genome shotgun (WGS) entry which is preliminary data.</text>
</comment>
<dbReference type="EMBL" id="JAIQCV010000009">
    <property type="protein sequence ID" value="KAH1064380.1"/>
    <property type="molecule type" value="Genomic_DNA"/>
</dbReference>
<reference evidence="2 3" key="1">
    <citation type="journal article" date="2021" name="Plant Biotechnol. J.">
        <title>Multi-omics assisted identification of the key and species-specific regulatory components of drought-tolerant mechanisms in Gossypium stocksii.</title>
        <authorList>
            <person name="Yu D."/>
            <person name="Ke L."/>
            <person name="Zhang D."/>
            <person name="Wu Y."/>
            <person name="Sun Y."/>
            <person name="Mei J."/>
            <person name="Sun J."/>
            <person name="Sun Y."/>
        </authorList>
    </citation>
    <scope>NUCLEOTIDE SEQUENCE [LARGE SCALE GENOMIC DNA]</scope>
    <source>
        <strain evidence="3">cv. E1</strain>
        <tissue evidence="2">Leaf</tissue>
    </source>
</reference>
<feature type="compositionally biased region" description="Basic residues" evidence="1">
    <location>
        <begin position="195"/>
        <end position="210"/>
    </location>
</feature>
<evidence type="ECO:0000256" key="1">
    <source>
        <dbReference type="SAM" id="MobiDB-lite"/>
    </source>
</evidence>
<gene>
    <name evidence="2" type="ORF">J1N35_029367</name>
</gene>
<dbReference type="AlphaFoldDB" id="A0A9D3UXJ5"/>
<evidence type="ECO:0000313" key="3">
    <source>
        <dbReference type="Proteomes" id="UP000828251"/>
    </source>
</evidence>
<keyword evidence="3" id="KW-1185">Reference proteome</keyword>